<evidence type="ECO:0000256" key="2">
    <source>
        <dbReference type="ARBA" id="ARBA00009326"/>
    </source>
</evidence>
<dbReference type="InterPro" id="IPR036959">
    <property type="entry name" value="Peptidase_C12_UCH_sf"/>
</dbReference>
<evidence type="ECO:0000256" key="7">
    <source>
        <dbReference type="PIRSR" id="PIRSR038120-1"/>
    </source>
</evidence>
<dbReference type="PIRSF" id="PIRSF038120">
    <property type="entry name" value="Ubiquitinyl_hydrolase_UCH37"/>
    <property type="match status" value="1"/>
</dbReference>
<evidence type="ECO:0000256" key="5">
    <source>
        <dbReference type="ARBA" id="ARBA00022801"/>
    </source>
</evidence>
<keyword evidence="4 9" id="KW-0833">Ubl conjugation pathway</keyword>
<dbReference type="InterPro" id="IPR017390">
    <property type="entry name" value="Ubiquitinyl_hydrolase_UCH37"/>
</dbReference>
<evidence type="ECO:0000256" key="10">
    <source>
        <dbReference type="RuleBase" id="RU361215"/>
    </source>
</evidence>
<dbReference type="GO" id="GO:0005737">
    <property type="term" value="C:cytoplasm"/>
    <property type="evidence" value="ECO:0007669"/>
    <property type="project" value="TreeGrafter"/>
</dbReference>
<dbReference type="Proteomes" id="UP000836788">
    <property type="component" value="Chromosome 19"/>
</dbReference>
<evidence type="ECO:0000256" key="9">
    <source>
        <dbReference type="PROSITE-ProRule" id="PRU01393"/>
    </source>
</evidence>
<feature type="non-terminal residue" evidence="12">
    <location>
        <position position="325"/>
    </location>
</feature>
<dbReference type="PROSITE" id="PS52049">
    <property type="entry name" value="ULD"/>
    <property type="match status" value="1"/>
</dbReference>
<name>A0A8J9S9I4_PHATR</name>
<evidence type="ECO:0000256" key="3">
    <source>
        <dbReference type="ARBA" id="ARBA00022670"/>
    </source>
</evidence>
<gene>
    <name evidence="12" type="ORF">PTTT1_LOCUS23676</name>
</gene>
<feature type="domain" description="UCH catalytic" evidence="11">
    <location>
        <begin position="6"/>
        <end position="243"/>
    </location>
</feature>
<protein>
    <recommendedName>
        <fullName evidence="10">Ubiquitin carboxyl-terminal hydrolase</fullName>
        <ecNumber evidence="10">3.4.19.12</ecNumber>
    </recommendedName>
</protein>
<dbReference type="Pfam" id="PF18031">
    <property type="entry name" value="UCH_C"/>
    <property type="match status" value="1"/>
</dbReference>
<reference evidence="12" key="1">
    <citation type="submission" date="2022-02" db="EMBL/GenBank/DDBJ databases">
        <authorList>
            <person name="Giguere J D."/>
        </authorList>
    </citation>
    <scope>NUCLEOTIDE SEQUENCE</scope>
    <source>
        <strain evidence="12">CCAP 1055/1</strain>
    </source>
</reference>
<dbReference type="EC" id="3.4.19.12" evidence="10"/>
<organism evidence="12">
    <name type="scientific">Phaeodactylum tricornutum</name>
    <name type="common">Diatom</name>
    <dbReference type="NCBI Taxonomy" id="2850"/>
    <lineage>
        <taxon>Eukaryota</taxon>
        <taxon>Sar</taxon>
        <taxon>Stramenopiles</taxon>
        <taxon>Ochrophyta</taxon>
        <taxon>Bacillariophyta</taxon>
        <taxon>Bacillariophyceae</taxon>
        <taxon>Bacillariophycidae</taxon>
        <taxon>Naviculales</taxon>
        <taxon>Phaeodactylaceae</taxon>
        <taxon>Phaeodactylum</taxon>
    </lineage>
</organism>
<keyword evidence="5 9" id="KW-0378">Hydrolase</keyword>
<dbReference type="GO" id="GO:0006511">
    <property type="term" value="P:ubiquitin-dependent protein catabolic process"/>
    <property type="evidence" value="ECO:0007669"/>
    <property type="project" value="UniProtKB-UniRule"/>
</dbReference>
<evidence type="ECO:0000313" key="12">
    <source>
        <dbReference type="EMBL" id="CAG9283704.1"/>
    </source>
</evidence>
<dbReference type="AlphaFoldDB" id="A0A8J9S9I4"/>
<comment type="similarity">
    <text evidence="2 9 10">Belongs to the peptidase C12 family.</text>
</comment>
<dbReference type="EMBL" id="OU594960">
    <property type="protein sequence ID" value="CAG9283704.1"/>
    <property type="molecule type" value="Genomic_DNA"/>
</dbReference>
<feature type="active site" description="Nucleophile" evidence="7 9">
    <location>
        <position position="96"/>
    </location>
</feature>
<dbReference type="CDD" id="cd09617">
    <property type="entry name" value="Peptidase_C12_UCH37_BAP1"/>
    <property type="match status" value="1"/>
</dbReference>
<evidence type="ECO:0000259" key="11">
    <source>
        <dbReference type="PROSITE" id="PS52048"/>
    </source>
</evidence>
<comment type="catalytic activity">
    <reaction evidence="1 9 10">
        <text>Thiol-dependent hydrolysis of ester, thioester, amide, peptide and isopeptide bonds formed by the C-terminal Gly of ubiquitin (a 76-residue protein attached to proteins as an intracellular targeting signal).</text>
        <dbReference type="EC" id="3.4.19.12"/>
    </reaction>
</comment>
<dbReference type="InterPro" id="IPR041507">
    <property type="entry name" value="UCH_C"/>
</dbReference>
<sequence length="325" mass="36294">MASGDEWCTIESDPGVFTELLEQLGCPRVELQELWSLDEDSLAQLTSSTNRVYGLIFLFQWIGETQKEHATTQTPLNEDDIPSNLFFAHQVTTNACATQAILSVVLNADLEEQELGSTLGTFQSFTASFPPNLKGVAISSSDEIRTAHNAFGRTDAFLHEGKIHKPTGDEEAFHFVAYVPQSNVLYELDGLQKGPIVVDTVGAEEQEAGATAWLGIARKAIQDRMQQLGGEGSIKFNLMAVIEDKRVLLESQLADTAESDPQHDLLLSQIRMERDKRELWKAENQRRRHNYVPLCVQLLEELARDGSLRGLIEAAKTKLVENRRR</sequence>
<dbReference type="SUPFAM" id="SSF54001">
    <property type="entry name" value="Cysteine proteinases"/>
    <property type="match status" value="1"/>
</dbReference>
<accession>A0A8J9S9I4</accession>
<dbReference type="PRINTS" id="PR00707">
    <property type="entry name" value="UBCTHYDRLASE"/>
</dbReference>
<evidence type="ECO:0000256" key="4">
    <source>
        <dbReference type="ARBA" id="ARBA00022786"/>
    </source>
</evidence>
<feature type="active site" description="Proton donor" evidence="7 9">
    <location>
        <position position="174"/>
    </location>
</feature>
<dbReference type="Gene3D" id="3.40.532.10">
    <property type="entry name" value="Peptidase C12, ubiquitin carboxyl-terminal hydrolase"/>
    <property type="match status" value="1"/>
</dbReference>
<dbReference type="PROSITE" id="PS52048">
    <property type="entry name" value="UCH_DOMAIN"/>
    <property type="match status" value="1"/>
</dbReference>
<evidence type="ECO:0000256" key="6">
    <source>
        <dbReference type="ARBA" id="ARBA00022807"/>
    </source>
</evidence>
<evidence type="ECO:0000256" key="1">
    <source>
        <dbReference type="ARBA" id="ARBA00000707"/>
    </source>
</evidence>
<dbReference type="Pfam" id="PF01088">
    <property type="entry name" value="Peptidase_C12"/>
    <property type="match status" value="1"/>
</dbReference>
<keyword evidence="6 9" id="KW-0788">Thiol protease</keyword>
<feature type="site" description="Important for enzyme activity" evidence="8 9">
    <location>
        <position position="189"/>
    </location>
</feature>
<proteinExistence type="inferred from homology"/>
<dbReference type="InterPro" id="IPR038765">
    <property type="entry name" value="Papain-like_cys_pep_sf"/>
</dbReference>
<dbReference type="PANTHER" id="PTHR10589">
    <property type="entry name" value="UBIQUITIN CARBOXYL-TERMINAL HYDROLASE"/>
    <property type="match status" value="1"/>
</dbReference>
<evidence type="ECO:0000256" key="8">
    <source>
        <dbReference type="PIRSR" id="PIRSR038120-2"/>
    </source>
</evidence>
<dbReference type="GO" id="GO:0016579">
    <property type="term" value="P:protein deubiquitination"/>
    <property type="evidence" value="ECO:0007669"/>
    <property type="project" value="InterPro"/>
</dbReference>
<dbReference type="InterPro" id="IPR001578">
    <property type="entry name" value="Peptidase_C12_UCH"/>
</dbReference>
<feature type="site" description="Transition state stabilizer" evidence="9">
    <location>
        <position position="90"/>
    </location>
</feature>
<keyword evidence="3 9" id="KW-0645">Protease</keyword>
<dbReference type="PANTHER" id="PTHR10589:SF16">
    <property type="entry name" value="UBIQUITIN CARBOXYL-TERMINAL HYDROLASE ISOZYME L5"/>
    <property type="match status" value="1"/>
</dbReference>
<dbReference type="GO" id="GO:0004843">
    <property type="term" value="F:cysteine-type deubiquitinase activity"/>
    <property type="evidence" value="ECO:0007669"/>
    <property type="project" value="UniProtKB-UniRule"/>
</dbReference>